<feature type="transmembrane region" description="Helical" evidence="2">
    <location>
        <begin position="187"/>
        <end position="205"/>
    </location>
</feature>
<feature type="transmembrane region" description="Helical" evidence="2">
    <location>
        <begin position="257"/>
        <end position="277"/>
    </location>
</feature>
<feature type="transmembrane region" description="Helical" evidence="2">
    <location>
        <begin position="594"/>
        <end position="611"/>
    </location>
</feature>
<feature type="transmembrane region" description="Helical" evidence="2">
    <location>
        <begin position="477"/>
        <end position="496"/>
    </location>
</feature>
<feature type="transmembrane region" description="Helical" evidence="2">
    <location>
        <begin position="233"/>
        <end position="250"/>
    </location>
</feature>
<feature type="transmembrane region" description="Helical" evidence="2">
    <location>
        <begin position="161"/>
        <end position="181"/>
    </location>
</feature>
<feature type="transmembrane region" description="Helical" evidence="2">
    <location>
        <begin position="532"/>
        <end position="549"/>
    </location>
</feature>
<feature type="transmembrane region" description="Helical" evidence="2">
    <location>
        <begin position="623"/>
        <end position="644"/>
    </location>
</feature>
<dbReference type="RefSeq" id="WP_191250438.1">
    <property type="nucleotide sequence ID" value="NZ_BNCI01000001.1"/>
</dbReference>
<comment type="caution">
    <text evidence="3">The sequence shown here is derived from an EMBL/GenBank/DDBJ whole genome shotgun (WGS) entry which is preliminary data.</text>
</comment>
<dbReference type="PANTHER" id="PTHR38434:SF1">
    <property type="entry name" value="BLL2549 PROTEIN"/>
    <property type="match status" value="1"/>
</dbReference>
<feature type="transmembrane region" description="Helical" evidence="2">
    <location>
        <begin position="508"/>
        <end position="526"/>
    </location>
</feature>
<feature type="transmembrane region" description="Helical" evidence="2">
    <location>
        <begin position="323"/>
        <end position="342"/>
    </location>
</feature>
<feature type="transmembrane region" description="Helical" evidence="2">
    <location>
        <begin position="424"/>
        <end position="443"/>
    </location>
</feature>
<accession>A0A919AMX5</accession>
<keyword evidence="2" id="KW-0472">Membrane</keyword>
<protein>
    <submittedName>
        <fullName evidence="3">Membrane protein</fullName>
    </submittedName>
</protein>
<feature type="transmembrane region" description="Helical" evidence="2">
    <location>
        <begin position="556"/>
        <end position="574"/>
    </location>
</feature>
<feature type="transmembrane region" description="Helical" evidence="2">
    <location>
        <begin position="121"/>
        <end position="141"/>
    </location>
</feature>
<feature type="transmembrane region" description="Helical" evidence="2">
    <location>
        <begin position="210"/>
        <end position="227"/>
    </location>
</feature>
<feature type="transmembrane region" description="Helical" evidence="2">
    <location>
        <begin position="783"/>
        <end position="802"/>
    </location>
</feature>
<reference evidence="3" key="1">
    <citation type="journal article" date="2014" name="Int. J. Syst. Evol. Microbiol.">
        <title>Complete genome sequence of Corynebacterium casei LMG S-19264T (=DSM 44701T), isolated from a smear-ripened cheese.</title>
        <authorList>
            <consortium name="US DOE Joint Genome Institute (JGI-PGF)"/>
            <person name="Walter F."/>
            <person name="Albersmeier A."/>
            <person name="Kalinowski J."/>
            <person name="Ruckert C."/>
        </authorList>
    </citation>
    <scope>NUCLEOTIDE SEQUENCE</scope>
    <source>
        <strain evidence="3">KCTC 42590</strain>
    </source>
</reference>
<keyword evidence="2" id="KW-1133">Transmembrane helix</keyword>
<dbReference type="AlphaFoldDB" id="A0A919AMX5"/>
<dbReference type="PIRSF" id="PIRSF035905">
    <property type="entry name" value="UCP035905_mp"/>
    <property type="match status" value="1"/>
</dbReference>
<feature type="transmembrane region" description="Helical" evidence="2">
    <location>
        <begin position="835"/>
        <end position="855"/>
    </location>
</feature>
<feature type="transmembrane region" description="Helical" evidence="2">
    <location>
        <begin position="92"/>
        <end position="109"/>
    </location>
</feature>
<dbReference type="InterPro" id="IPR014600">
    <property type="entry name" value="UCP035905_mem"/>
</dbReference>
<organism evidence="3 4">
    <name type="scientific">Kordiimonas sediminis</name>
    <dbReference type="NCBI Taxonomy" id="1735581"/>
    <lineage>
        <taxon>Bacteria</taxon>
        <taxon>Pseudomonadati</taxon>
        <taxon>Pseudomonadota</taxon>
        <taxon>Alphaproteobacteria</taxon>
        <taxon>Kordiimonadales</taxon>
        <taxon>Kordiimonadaceae</taxon>
        <taxon>Kordiimonas</taxon>
    </lineage>
</organism>
<proteinExistence type="predicted"/>
<feature type="region of interest" description="Disordered" evidence="1">
    <location>
        <begin position="1"/>
        <end position="29"/>
    </location>
</feature>
<feature type="transmembrane region" description="Helical" evidence="2">
    <location>
        <begin position="450"/>
        <end position="471"/>
    </location>
</feature>
<reference evidence="3" key="2">
    <citation type="submission" date="2020-09" db="EMBL/GenBank/DDBJ databases">
        <authorList>
            <person name="Sun Q."/>
            <person name="Kim S."/>
        </authorList>
    </citation>
    <scope>NUCLEOTIDE SEQUENCE</scope>
    <source>
        <strain evidence="3">KCTC 42590</strain>
    </source>
</reference>
<evidence type="ECO:0000256" key="1">
    <source>
        <dbReference type="SAM" id="MobiDB-lite"/>
    </source>
</evidence>
<sequence>MTERLARQYPPPDTVEDTTALEKTSSQEDTVWVADVAPEDAAITPASVPANDAAVSTLRTEDTTLGDTAGKAETAAQPSDISEVEHSLSSRWIIWLGGVAFALGGAFMVKYSVDAGLLSPGVRVTLGTIFGILMTGAGEVLRQRRALVPLLRDAPDYVPSAIAAAGLSLSFTAVYAAFALYQLLPALVAFGLLALFSLASSFLALRHGRFFAILGVLGGLVTPALVSTGSGNAWALFPYLLIIVATCLWISRQRAWLEIAVPTLVLAALWVLVWIFTNWGPGDILPTGLYLILLTTANSYMAQGASPDRQNIPTLQGLMPSHWITFISDIASLVCMLLLVSIVRLDHYSSLGIMLVTLNLAVHAHAVYRSAENDVAGIFAIASILFLFSTWHVPDFFEIQATLTGHNFQQFAWSPIAPPGMEKFITLVALYALGIGSVLFWICPRLLRTGVWASVGVATPILLLIITYWRVMDLEQNLPFAMVALGLCLAFTFAVTRMRQLDSTAQNVPVAAYASGATAALALAFTMILRDAWLSFALALELVALAYIWRKTEVSGLRRLALLLAVAVLCRLFLNDAVVEYHGEGPMPVFNWLFYGYGLTAVLFAVAAKIFETNGIQDRLLTVLKAGAILLFISFISLEIRVLFSEGGTLTSEPTGFEIAVQTLNWSLATLVLLWFEIQTDDKVLRALRRVMTALSVGALLVGGGLWNNELFDLEPDDSLPLFNLNFLQLLLPAFIFAAKAYLTYKAGRSGSAKRYGAVTFLVFWLWMTVEVHQFFGSSDWKGYGYSMAWLLYAIGLLSLGLRRQVSQIRMGGLAVLSIVVLKVFLIDMSELEGLARALSFMGLGGALIGIGYLYQRIKPTGKSVSAPS</sequence>
<feature type="transmembrane region" description="Helical" evidence="2">
    <location>
        <begin position="757"/>
        <end position="777"/>
    </location>
</feature>
<dbReference type="EMBL" id="BNCI01000001">
    <property type="protein sequence ID" value="GHF17594.1"/>
    <property type="molecule type" value="Genomic_DNA"/>
</dbReference>
<evidence type="ECO:0000256" key="2">
    <source>
        <dbReference type="SAM" id="Phobius"/>
    </source>
</evidence>
<evidence type="ECO:0000313" key="4">
    <source>
        <dbReference type="Proteomes" id="UP000630923"/>
    </source>
</evidence>
<keyword evidence="2" id="KW-0812">Transmembrane</keyword>
<dbReference type="Proteomes" id="UP000630923">
    <property type="component" value="Unassembled WGS sequence"/>
</dbReference>
<evidence type="ECO:0000313" key="3">
    <source>
        <dbReference type="EMBL" id="GHF17594.1"/>
    </source>
</evidence>
<dbReference type="PANTHER" id="PTHR38434">
    <property type="entry name" value="BLL2549 PROTEIN"/>
    <property type="match status" value="1"/>
</dbReference>
<keyword evidence="4" id="KW-1185">Reference proteome</keyword>
<feature type="transmembrane region" description="Helical" evidence="2">
    <location>
        <begin position="375"/>
        <end position="393"/>
    </location>
</feature>
<dbReference type="InterPro" id="IPR019286">
    <property type="entry name" value="DUF2339_TM"/>
</dbReference>
<dbReference type="Pfam" id="PF10101">
    <property type="entry name" value="DUF2339"/>
    <property type="match status" value="1"/>
</dbReference>
<name>A0A919AMX5_9PROT</name>
<feature type="transmembrane region" description="Helical" evidence="2">
    <location>
        <begin position="688"/>
        <end position="707"/>
    </location>
</feature>
<feature type="transmembrane region" description="Helical" evidence="2">
    <location>
        <begin position="727"/>
        <end position="745"/>
    </location>
</feature>
<gene>
    <name evidence="3" type="ORF">GCM10017044_09990</name>
</gene>
<feature type="transmembrane region" description="Helical" evidence="2">
    <location>
        <begin position="656"/>
        <end position="676"/>
    </location>
</feature>
<feature type="transmembrane region" description="Helical" evidence="2">
    <location>
        <begin position="809"/>
        <end position="829"/>
    </location>
</feature>